<sequence length="189" mass="21048">MPRPALTFEDLFITPGSPIRILRTTAAHACTESAVFRPAAMIHGRSRSATHWMSPSMTSSSFHRRCSSRQDAFSAPPTTFDQPAQAVHSITAKASARMGDALNSPPLPHLATHVSLLSPPVPAYLDTHHRRAFISMFRQSTHVANPRNDIHMVHKTRYNNCLSSVDPGYFLHGASRLILRSQNLVYRRL</sequence>
<accession>A0A6G1LBL1</accession>
<dbReference type="AlphaFoldDB" id="A0A6G1LBL1"/>
<evidence type="ECO:0000313" key="1">
    <source>
        <dbReference type="EMBL" id="KAF2770226.1"/>
    </source>
</evidence>
<protein>
    <submittedName>
        <fullName evidence="1">Uncharacterized protein</fullName>
    </submittedName>
</protein>
<dbReference type="EMBL" id="ML995827">
    <property type="protein sequence ID" value="KAF2770226.1"/>
    <property type="molecule type" value="Genomic_DNA"/>
</dbReference>
<reference evidence="1" key="1">
    <citation type="journal article" date="2020" name="Stud. Mycol.">
        <title>101 Dothideomycetes genomes: a test case for predicting lifestyles and emergence of pathogens.</title>
        <authorList>
            <person name="Haridas S."/>
            <person name="Albert R."/>
            <person name="Binder M."/>
            <person name="Bloem J."/>
            <person name="Labutti K."/>
            <person name="Salamov A."/>
            <person name="Andreopoulos B."/>
            <person name="Baker S."/>
            <person name="Barry K."/>
            <person name="Bills G."/>
            <person name="Bluhm B."/>
            <person name="Cannon C."/>
            <person name="Castanera R."/>
            <person name="Culley D."/>
            <person name="Daum C."/>
            <person name="Ezra D."/>
            <person name="Gonzalez J."/>
            <person name="Henrissat B."/>
            <person name="Kuo A."/>
            <person name="Liang C."/>
            <person name="Lipzen A."/>
            <person name="Lutzoni F."/>
            <person name="Magnuson J."/>
            <person name="Mondo S."/>
            <person name="Nolan M."/>
            <person name="Ohm R."/>
            <person name="Pangilinan J."/>
            <person name="Park H.-J."/>
            <person name="Ramirez L."/>
            <person name="Alfaro M."/>
            <person name="Sun H."/>
            <person name="Tritt A."/>
            <person name="Yoshinaga Y."/>
            <person name="Zwiers L.-H."/>
            <person name="Turgeon B."/>
            <person name="Goodwin S."/>
            <person name="Spatafora J."/>
            <person name="Crous P."/>
            <person name="Grigoriev I."/>
        </authorList>
    </citation>
    <scope>NUCLEOTIDE SEQUENCE</scope>
    <source>
        <strain evidence="1">CBS 116005</strain>
    </source>
</reference>
<proteinExistence type="predicted"/>
<evidence type="ECO:0000313" key="2">
    <source>
        <dbReference type="Proteomes" id="UP000799436"/>
    </source>
</evidence>
<dbReference type="Proteomes" id="UP000799436">
    <property type="component" value="Unassembled WGS sequence"/>
</dbReference>
<name>A0A6G1LBL1_9PEZI</name>
<gene>
    <name evidence="1" type="ORF">EJ03DRAFT_77083</name>
</gene>
<organism evidence="1 2">
    <name type="scientific">Teratosphaeria nubilosa</name>
    <dbReference type="NCBI Taxonomy" id="161662"/>
    <lineage>
        <taxon>Eukaryota</taxon>
        <taxon>Fungi</taxon>
        <taxon>Dikarya</taxon>
        <taxon>Ascomycota</taxon>
        <taxon>Pezizomycotina</taxon>
        <taxon>Dothideomycetes</taxon>
        <taxon>Dothideomycetidae</taxon>
        <taxon>Mycosphaerellales</taxon>
        <taxon>Teratosphaeriaceae</taxon>
        <taxon>Teratosphaeria</taxon>
    </lineage>
</organism>
<keyword evidence="2" id="KW-1185">Reference proteome</keyword>